<dbReference type="InterPro" id="IPR000299">
    <property type="entry name" value="FERM_domain"/>
</dbReference>
<dbReference type="PANTHER" id="PTHR23280">
    <property type="entry name" value="4.1 G PROTEIN"/>
    <property type="match status" value="1"/>
</dbReference>
<dbReference type="GO" id="GO:0031032">
    <property type="term" value="P:actomyosin structure organization"/>
    <property type="evidence" value="ECO:0007669"/>
    <property type="project" value="TreeGrafter"/>
</dbReference>
<feature type="compositionally biased region" description="Basic and acidic residues" evidence="1">
    <location>
        <begin position="103"/>
        <end position="120"/>
    </location>
</feature>
<dbReference type="Pfam" id="PF09379">
    <property type="entry name" value="FERM_N"/>
    <property type="match status" value="1"/>
</dbReference>
<sequence>MTTEGGSDSEVKESENLRTNTGSENAGDAPESQEDQKQIEEGSPVLPTSASQKSPKSSGGKGISRFIPPWLKKQKSYSISEPKDETKKREHLASEEETAVDEGECHLSEEEAQSKGKLEDISENLQEAEVGGDKEEKHVESQSDKEDKEIISEATENTEDRKRETKEVQTSEVKVERVLQKTPKKIRIVQAKVVLLDGTEYSCDLEKKAKGQVLFDKVCEHLNLLERDYFGLLFQDHTDQKNWLDISKDIKKQIRNLPWQFTFNVKFYPPDPSQLTEEITRYFLCLQLREDIASGRLPCSFVTHAVLGSYTLQAELGDFDPEEHDSGYIQEFRFAPNQTKELEDKVVELHKTHRGLTPAQADSQFIENAKRLSMYGVDLHHAKVLVNIFINSLDVDLGIGGALRIGRPSATVAFPSPLLPRCLEQRRGVWRSHVRPARAPPCNWSPAETLGFRCSCHRLPFTFEGESPRAAAQDWPTLEEVPSTADRRALLPGSRALTKAASASPPGPPSSHQGRTRAIWAGQSQESEPWVCARLPSERAGPTQA</sequence>
<evidence type="ECO:0000313" key="3">
    <source>
        <dbReference type="Ensembl" id="ENSLLTP00000018287.1"/>
    </source>
</evidence>
<dbReference type="InterPro" id="IPR014352">
    <property type="entry name" value="FERM/acyl-CoA-bd_prot_sf"/>
</dbReference>
<dbReference type="SMART" id="SM00295">
    <property type="entry name" value="B41"/>
    <property type="match status" value="1"/>
</dbReference>
<organism evidence="3 4">
    <name type="scientific">Laticauda laticaudata</name>
    <name type="common">Blue-ringed sea krait</name>
    <name type="synonym">Blue-lipped sea krait</name>
    <dbReference type="NCBI Taxonomy" id="8630"/>
    <lineage>
        <taxon>Eukaryota</taxon>
        <taxon>Metazoa</taxon>
        <taxon>Chordata</taxon>
        <taxon>Craniata</taxon>
        <taxon>Vertebrata</taxon>
        <taxon>Euteleostomi</taxon>
        <taxon>Lepidosauria</taxon>
        <taxon>Squamata</taxon>
        <taxon>Bifurcata</taxon>
        <taxon>Unidentata</taxon>
        <taxon>Episquamata</taxon>
        <taxon>Toxicofera</taxon>
        <taxon>Serpentes</taxon>
        <taxon>Colubroidea</taxon>
        <taxon>Elapidae</taxon>
        <taxon>Laticaudinae</taxon>
        <taxon>Laticauda</taxon>
    </lineage>
</organism>
<dbReference type="Pfam" id="PF00373">
    <property type="entry name" value="FERM_M"/>
    <property type="match status" value="1"/>
</dbReference>
<dbReference type="FunFam" id="1.20.80.10:FF:000001">
    <property type="entry name" value="Erythrocyte membrane protein band 4.1"/>
    <property type="match status" value="1"/>
</dbReference>
<dbReference type="GO" id="GO:0005886">
    <property type="term" value="C:plasma membrane"/>
    <property type="evidence" value="ECO:0007669"/>
    <property type="project" value="TreeGrafter"/>
</dbReference>
<dbReference type="InterPro" id="IPR019748">
    <property type="entry name" value="FERM_central"/>
</dbReference>
<evidence type="ECO:0000313" key="4">
    <source>
        <dbReference type="Proteomes" id="UP000694406"/>
    </source>
</evidence>
<feature type="domain" description="FERM" evidence="2">
    <location>
        <begin position="189"/>
        <end position="502"/>
    </location>
</feature>
<dbReference type="Ensembl" id="ENSLLTT00000018971.1">
    <property type="protein sequence ID" value="ENSLLTP00000018287.1"/>
    <property type="gene ID" value="ENSLLTG00000013839.1"/>
</dbReference>
<accession>A0A8C5SIQ1</accession>
<dbReference type="FunFam" id="3.10.20.90:FF:000002">
    <property type="entry name" value="Erythrocyte protein band 4.1-like 3"/>
    <property type="match status" value="1"/>
</dbReference>
<dbReference type="PROSITE" id="PS00660">
    <property type="entry name" value="FERM_1"/>
    <property type="match status" value="1"/>
</dbReference>
<dbReference type="PRINTS" id="PR00935">
    <property type="entry name" value="BAND41"/>
</dbReference>
<reference evidence="3" key="2">
    <citation type="submission" date="2025-09" db="UniProtKB">
        <authorList>
            <consortium name="Ensembl"/>
        </authorList>
    </citation>
    <scope>IDENTIFICATION</scope>
</reference>
<dbReference type="AlphaFoldDB" id="A0A8C5SIQ1"/>
<dbReference type="InterPro" id="IPR029071">
    <property type="entry name" value="Ubiquitin-like_domsf"/>
</dbReference>
<dbReference type="GeneTree" id="ENSGT00940000155617"/>
<dbReference type="InterPro" id="IPR019749">
    <property type="entry name" value="Band_41_domain"/>
</dbReference>
<dbReference type="InterPro" id="IPR035963">
    <property type="entry name" value="FERM_2"/>
</dbReference>
<feature type="compositionally biased region" description="Basic and acidic residues" evidence="1">
    <location>
        <begin position="81"/>
        <end position="94"/>
    </location>
</feature>
<feature type="region of interest" description="Disordered" evidence="1">
    <location>
        <begin position="1"/>
        <end position="169"/>
    </location>
</feature>
<reference evidence="3" key="1">
    <citation type="submission" date="2025-08" db="UniProtKB">
        <authorList>
            <consortium name="Ensembl"/>
        </authorList>
    </citation>
    <scope>IDENTIFICATION</scope>
</reference>
<evidence type="ECO:0000256" key="1">
    <source>
        <dbReference type="SAM" id="MobiDB-lite"/>
    </source>
</evidence>
<dbReference type="InterPro" id="IPR018979">
    <property type="entry name" value="FERM_N"/>
</dbReference>
<gene>
    <name evidence="3" type="primary">EPB41L2</name>
</gene>
<dbReference type="CDD" id="cd14473">
    <property type="entry name" value="FERM_B-lobe"/>
    <property type="match status" value="1"/>
</dbReference>
<evidence type="ECO:0000259" key="2">
    <source>
        <dbReference type="PROSITE" id="PS50057"/>
    </source>
</evidence>
<feature type="compositionally biased region" description="Low complexity" evidence="1">
    <location>
        <begin position="49"/>
        <end position="58"/>
    </location>
</feature>
<feature type="compositionally biased region" description="Basic and acidic residues" evidence="1">
    <location>
        <begin position="158"/>
        <end position="169"/>
    </location>
</feature>
<protein>
    <submittedName>
        <fullName evidence="3">Erythrocyte membrane protein band 4.1 like 2</fullName>
    </submittedName>
</protein>
<dbReference type="GO" id="GO:0005856">
    <property type="term" value="C:cytoskeleton"/>
    <property type="evidence" value="ECO:0007669"/>
    <property type="project" value="TreeGrafter"/>
</dbReference>
<dbReference type="SUPFAM" id="SSF54236">
    <property type="entry name" value="Ubiquitin-like"/>
    <property type="match status" value="1"/>
</dbReference>
<feature type="compositionally biased region" description="Basic and acidic residues" evidence="1">
    <location>
        <begin position="131"/>
        <end position="151"/>
    </location>
</feature>
<name>A0A8C5SIQ1_LATLA</name>
<dbReference type="PANTHER" id="PTHR23280:SF17">
    <property type="entry name" value="BAND 4.1-LIKE PROTEIN 2"/>
    <property type="match status" value="1"/>
</dbReference>
<keyword evidence="4" id="KW-1185">Reference proteome</keyword>
<dbReference type="PROSITE" id="PS50057">
    <property type="entry name" value="FERM_3"/>
    <property type="match status" value="1"/>
</dbReference>
<dbReference type="Gene3D" id="3.10.20.90">
    <property type="entry name" value="Phosphatidylinositol 3-kinase Catalytic Subunit, Chain A, domain 1"/>
    <property type="match status" value="1"/>
</dbReference>
<dbReference type="Proteomes" id="UP000694406">
    <property type="component" value="Unplaced"/>
</dbReference>
<dbReference type="Gene3D" id="1.20.80.10">
    <property type="match status" value="1"/>
</dbReference>
<feature type="region of interest" description="Disordered" evidence="1">
    <location>
        <begin position="491"/>
        <end position="545"/>
    </location>
</feature>
<dbReference type="PROSITE" id="PS00661">
    <property type="entry name" value="FERM_2"/>
    <property type="match status" value="1"/>
</dbReference>
<proteinExistence type="predicted"/>
<dbReference type="SUPFAM" id="SSF47031">
    <property type="entry name" value="Second domain of FERM"/>
    <property type="match status" value="1"/>
</dbReference>
<dbReference type="InterPro" id="IPR019747">
    <property type="entry name" value="FERM_CS"/>
</dbReference>